<feature type="region of interest" description="Disordered" evidence="1">
    <location>
        <begin position="332"/>
        <end position="352"/>
    </location>
</feature>
<feature type="compositionally biased region" description="Low complexity" evidence="1">
    <location>
        <begin position="227"/>
        <end position="244"/>
    </location>
</feature>
<evidence type="ECO:0000256" key="1">
    <source>
        <dbReference type="SAM" id="MobiDB-lite"/>
    </source>
</evidence>
<feature type="compositionally biased region" description="Basic and acidic residues" evidence="1">
    <location>
        <begin position="245"/>
        <end position="258"/>
    </location>
</feature>
<dbReference type="AlphaFoldDB" id="A0AA36IXK0"/>
<dbReference type="CDD" id="cd20336">
    <property type="entry name" value="Rcat_RBR"/>
    <property type="match status" value="1"/>
</dbReference>
<evidence type="ECO:0000313" key="2">
    <source>
        <dbReference type="EMBL" id="CAJ1395785.1"/>
    </source>
</evidence>
<proteinExistence type="predicted"/>
<sequence>MDERQRSPLLALLAAPSSGKLQAGRCACSRPPAHRIHGDLSRGLRAHDHAQLSVQQLAEGELALSRGGAMEVYFEKRLLPEVSYRFCQLFLLELDFVNRLRFHQRSLRQAAVSGHSVMKYLDAEEGFCAGMGGLLCASAVRAVLQRGVLGCSRPMEPLLCDALLKRINPTDAAFFPGDNLGRLLDLVVPNSGTYTSWADRSWADRSLDRSMDRLDRWEREFRLSPARATSPARRASSPARSPARSPDRSFDRSFERSFEMSPKTPSTPLPDYLTPDLRRKKLFDSWASPVRAAYSPMSELSTQDPGLSMDRSFLDYQSPTSPYASALRASSPFRAGSASPGPSPALGGPTRSSLFLGSREHHAMQQTLQVMARQAKLDSQVEDLKSLLPACCTTEEVFAELDDTLRASYVSLSDVRRFMFSFGFTVKYANFSALVNELHLRRKIFTRHSLKGSLMLPDSLDLRDIAVLSLPLSSEACQAVMSSSTDEEARSVLYLLRTSEACPGCGTRAQRSADAAGCPSVTCPVCRTPFRCYHVAGDRPEPSYPLTATAKNHLYRLFGAALEAAEELERDRRDLAAFLSHEICGLCDVFAALASGRDSLGFSQADLRRAFATQGLPTPPGEQWDLLWRRFAAADSSTVTFLDFKSQLQPFL</sequence>
<feature type="compositionally biased region" description="Low complexity" evidence="1">
    <location>
        <begin position="332"/>
        <end position="349"/>
    </location>
</feature>
<keyword evidence="3" id="KW-1185">Reference proteome</keyword>
<name>A0AA36IXK0_9DINO</name>
<accession>A0AA36IXK0</accession>
<dbReference type="EMBL" id="CAUJNA010003209">
    <property type="protein sequence ID" value="CAJ1395785.1"/>
    <property type="molecule type" value="Genomic_DNA"/>
</dbReference>
<feature type="region of interest" description="Disordered" evidence="1">
    <location>
        <begin position="227"/>
        <end position="274"/>
    </location>
</feature>
<organism evidence="2 3">
    <name type="scientific">Effrenium voratum</name>
    <dbReference type="NCBI Taxonomy" id="2562239"/>
    <lineage>
        <taxon>Eukaryota</taxon>
        <taxon>Sar</taxon>
        <taxon>Alveolata</taxon>
        <taxon>Dinophyceae</taxon>
        <taxon>Suessiales</taxon>
        <taxon>Symbiodiniaceae</taxon>
        <taxon>Effrenium</taxon>
    </lineage>
</organism>
<comment type="caution">
    <text evidence="2">The sequence shown here is derived from an EMBL/GenBank/DDBJ whole genome shotgun (WGS) entry which is preliminary data.</text>
</comment>
<dbReference type="Proteomes" id="UP001178507">
    <property type="component" value="Unassembled WGS sequence"/>
</dbReference>
<reference evidence="2" key="1">
    <citation type="submission" date="2023-08" db="EMBL/GenBank/DDBJ databases">
        <authorList>
            <person name="Chen Y."/>
            <person name="Shah S."/>
            <person name="Dougan E. K."/>
            <person name="Thang M."/>
            <person name="Chan C."/>
        </authorList>
    </citation>
    <scope>NUCLEOTIDE SEQUENCE</scope>
</reference>
<protein>
    <submittedName>
        <fullName evidence="2">Uncharacterized protein</fullName>
    </submittedName>
</protein>
<evidence type="ECO:0000313" key="3">
    <source>
        <dbReference type="Proteomes" id="UP001178507"/>
    </source>
</evidence>
<gene>
    <name evidence="2" type="ORF">EVOR1521_LOCUS20142</name>
</gene>